<organism evidence="1 2">
    <name type="scientific">Sinomonas humi</name>
    <dbReference type="NCBI Taxonomy" id="1338436"/>
    <lineage>
        <taxon>Bacteria</taxon>
        <taxon>Bacillati</taxon>
        <taxon>Actinomycetota</taxon>
        <taxon>Actinomycetes</taxon>
        <taxon>Micrococcales</taxon>
        <taxon>Micrococcaceae</taxon>
        <taxon>Sinomonas</taxon>
    </lineage>
</organism>
<sequence>MEIKIGIQNVGREIVLESTQDADAVAKLVAEAISGQTELRLQDEKGRQVIVPAKVIGYVELGAQEQRRVGFGAL</sequence>
<comment type="caution">
    <text evidence="1">The sequence shown here is derived from an EMBL/GenBank/DDBJ whole genome shotgun (WGS) entry which is preliminary data.</text>
</comment>
<proteinExistence type="predicted"/>
<protein>
    <submittedName>
        <fullName evidence="1">ATP-binding protein</fullName>
    </submittedName>
</protein>
<dbReference type="RefSeq" id="WP_043125467.1">
    <property type="nucleotide sequence ID" value="NZ_JTDL01000140.1"/>
</dbReference>
<name>A0A0B2AII7_9MICC</name>
<accession>A0A0B2AII7</accession>
<keyword evidence="1" id="KW-0067">ATP-binding</keyword>
<gene>
    <name evidence="1" type="ORF">LK10_15630</name>
</gene>
<dbReference type="AlphaFoldDB" id="A0A0B2AII7"/>
<dbReference type="GO" id="GO:0005524">
    <property type="term" value="F:ATP binding"/>
    <property type="evidence" value="ECO:0007669"/>
    <property type="project" value="UniProtKB-KW"/>
</dbReference>
<evidence type="ECO:0000313" key="2">
    <source>
        <dbReference type="Proteomes" id="UP000030982"/>
    </source>
</evidence>
<dbReference type="EMBL" id="JTDL01000140">
    <property type="protein sequence ID" value="KHL01651.1"/>
    <property type="molecule type" value="Genomic_DNA"/>
</dbReference>
<reference evidence="1 2" key="1">
    <citation type="submission" date="2014-09" db="EMBL/GenBank/DDBJ databases">
        <title>Genome sequence of Sinomonas sp. MUSC 117.</title>
        <authorList>
            <person name="Lee L.-H."/>
        </authorList>
    </citation>
    <scope>NUCLEOTIDE SEQUENCE [LARGE SCALE GENOMIC DNA]</scope>
    <source>
        <strain evidence="1 2">MUSC 117</strain>
    </source>
</reference>
<dbReference type="InterPro" id="IPR021456">
    <property type="entry name" value="DUF3107"/>
</dbReference>
<keyword evidence="2" id="KW-1185">Reference proteome</keyword>
<dbReference type="STRING" id="1338436.LK10_15630"/>
<dbReference type="OrthoDB" id="3268468at2"/>
<evidence type="ECO:0000313" key="1">
    <source>
        <dbReference type="EMBL" id="KHL01651.1"/>
    </source>
</evidence>
<keyword evidence="1" id="KW-0547">Nucleotide-binding</keyword>
<dbReference type="Pfam" id="PF11305">
    <property type="entry name" value="DUF3107"/>
    <property type="match status" value="1"/>
</dbReference>
<dbReference type="Proteomes" id="UP000030982">
    <property type="component" value="Unassembled WGS sequence"/>
</dbReference>